<evidence type="ECO:0000313" key="1">
    <source>
        <dbReference type="EMBL" id="KXT08624.1"/>
    </source>
</evidence>
<reference evidence="1 2" key="1">
    <citation type="submission" date="2015-07" db="EMBL/GenBank/DDBJ databases">
        <title>Comparative genomics of the Sigatoka disease complex on banana suggests a link between parallel evolutionary changes in Pseudocercospora fijiensis and Pseudocercospora eumusae and increased virulence on the banana host.</title>
        <authorList>
            <person name="Chang T.-C."/>
            <person name="Salvucci A."/>
            <person name="Crous P.W."/>
            <person name="Stergiopoulos I."/>
        </authorList>
    </citation>
    <scope>NUCLEOTIDE SEQUENCE [LARGE SCALE GENOMIC DNA]</scope>
    <source>
        <strain evidence="1 2">CBS 116634</strain>
    </source>
</reference>
<keyword evidence="2" id="KW-1185">Reference proteome</keyword>
<comment type="caution">
    <text evidence="1">The sequence shown here is derived from an EMBL/GenBank/DDBJ whole genome shotgun (WGS) entry which is preliminary data.</text>
</comment>
<dbReference type="Proteomes" id="UP000073492">
    <property type="component" value="Unassembled WGS sequence"/>
</dbReference>
<dbReference type="OrthoDB" id="10261470at2759"/>
<sequence length="122" mass="13327">MVMRPYFTCRSGFSPGTESGSSRFAIVELAATVAARSAEVKSNIGAQAQGGNSWPSDHELGTHLDSTCPLYYLDEFFFSIFKSLFTNLHTGRIEKEVQGEGTSGLFHFDSPLLQAAIQNSKK</sequence>
<name>A0A139I1M6_9PEZI</name>
<gene>
    <name evidence="1" type="ORF">AC579_5972</name>
</gene>
<organism evidence="1 2">
    <name type="scientific">Pseudocercospora musae</name>
    <dbReference type="NCBI Taxonomy" id="113226"/>
    <lineage>
        <taxon>Eukaryota</taxon>
        <taxon>Fungi</taxon>
        <taxon>Dikarya</taxon>
        <taxon>Ascomycota</taxon>
        <taxon>Pezizomycotina</taxon>
        <taxon>Dothideomycetes</taxon>
        <taxon>Dothideomycetidae</taxon>
        <taxon>Mycosphaerellales</taxon>
        <taxon>Mycosphaerellaceae</taxon>
        <taxon>Pseudocercospora</taxon>
    </lineage>
</organism>
<evidence type="ECO:0000313" key="2">
    <source>
        <dbReference type="Proteomes" id="UP000073492"/>
    </source>
</evidence>
<accession>A0A139I1M6</accession>
<dbReference type="EMBL" id="LFZO01000422">
    <property type="protein sequence ID" value="KXT08624.1"/>
    <property type="molecule type" value="Genomic_DNA"/>
</dbReference>
<dbReference type="AlphaFoldDB" id="A0A139I1M6"/>
<proteinExistence type="predicted"/>
<protein>
    <submittedName>
        <fullName evidence="1">Uncharacterized protein</fullName>
    </submittedName>
</protein>